<dbReference type="EMBL" id="CP110615">
    <property type="protein sequence ID" value="UZJ25552.1"/>
    <property type="molecule type" value="Genomic_DNA"/>
</dbReference>
<name>A0ABY6P1M3_9NOCA</name>
<dbReference type="RefSeq" id="WP_265383656.1">
    <property type="nucleotide sequence ID" value="NZ_CP110615.1"/>
</dbReference>
<protein>
    <submittedName>
        <fullName evidence="1">TobH protein</fullName>
    </submittedName>
</protein>
<organism evidence="1 2">
    <name type="scientific">Rhodococcus antarcticus</name>
    <dbReference type="NCBI Taxonomy" id="2987751"/>
    <lineage>
        <taxon>Bacteria</taxon>
        <taxon>Bacillati</taxon>
        <taxon>Actinomycetota</taxon>
        <taxon>Actinomycetes</taxon>
        <taxon>Mycobacteriales</taxon>
        <taxon>Nocardiaceae</taxon>
        <taxon>Rhodococcus</taxon>
    </lineage>
</organism>
<proteinExistence type="predicted"/>
<gene>
    <name evidence="1" type="ORF">RHODO2019_03540</name>
</gene>
<evidence type="ECO:0000313" key="1">
    <source>
        <dbReference type="EMBL" id="UZJ25552.1"/>
    </source>
</evidence>
<accession>A0ABY6P1M3</accession>
<keyword evidence="2" id="KW-1185">Reference proteome</keyword>
<evidence type="ECO:0000313" key="2">
    <source>
        <dbReference type="Proteomes" id="UP001164965"/>
    </source>
</evidence>
<sequence length="353" mass="35501">MSTRTTGTIKLEDGAALLAADAHGLLRGAAQAGALVRAAASEQAEGVLSPLRGMSPRSVVLVAGHGPARHAAALLAQLGTAGAGVPVVRAGLVPRWVGPLDVVVVLADDPGDLELAATVARAGGRGSEVVLVAPAEGPLAVAGGGRALRMPPRVQGPDATALLRFVASGLAVLDELDVLGAPVDLASLADVLDAEAARDHPDRELFASPAKALAARWSGREVVLAGAGPATTLLAEHAGACLLRHAGVSAVAAELADVLVAGGRLDRSAGSGVDPLFHDPEIDGPLEQDPVRVVVLATEDERVAASLRLRALRETELLTAVEPGTPPPGGTLGELLVLAARVEIAAVYLGLRP</sequence>
<dbReference type="SUPFAM" id="SSF53697">
    <property type="entry name" value="SIS domain"/>
    <property type="match status" value="1"/>
</dbReference>
<reference evidence="1" key="1">
    <citation type="submission" date="2022-10" db="EMBL/GenBank/DDBJ databases">
        <title>Rhodococcus sp.75.</title>
        <authorList>
            <person name="Sun M."/>
        </authorList>
    </citation>
    <scope>NUCLEOTIDE SEQUENCE</scope>
    <source>
        <strain evidence="1">75</strain>
    </source>
</reference>
<dbReference type="Proteomes" id="UP001164965">
    <property type="component" value="Chromosome"/>
</dbReference>
<dbReference type="InterPro" id="IPR046348">
    <property type="entry name" value="SIS_dom_sf"/>
</dbReference>